<evidence type="ECO:0000256" key="6">
    <source>
        <dbReference type="ARBA" id="ARBA00022763"/>
    </source>
</evidence>
<evidence type="ECO:0008006" key="14">
    <source>
        <dbReference type="Google" id="ProtNLM"/>
    </source>
</evidence>
<dbReference type="GO" id="GO:0003697">
    <property type="term" value="F:single-stranded DNA binding"/>
    <property type="evidence" value="ECO:0007669"/>
    <property type="project" value="TreeGrafter"/>
</dbReference>
<evidence type="ECO:0000313" key="13">
    <source>
        <dbReference type="Proteomes" id="UP000663829"/>
    </source>
</evidence>
<evidence type="ECO:0000313" key="11">
    <source>
        <dbReference type="EMBL" id="CAF1552422.1"/>
    </source>
</evidence>
<dbReference type="PANTHER" id="PTHR15822:SF4">
    <property type="entry name" value="TYROSYL-DNA PHOSPHODIESTERASE 2"/>
    <property type="match status" value="1"/>
</dbReference>
<name>A0A815WV22_9BILA</name>
<evidence type="ECO:0000256" key="2">
    <source>
        <dbReference type="ARBA" id="ARBA00001946"/>
    </source>
</evidence>
<dbReference type="EMBL" id="CAJOBC010092989">
    <property type="protein sequence ID" value="CAF4413491.1"/>
    <property type="molecule type" value="Genomic_DNA"/>
</dbReference>
<evidence type="ECO:0000256" key="8">
    <source>
        <dbReference type="ARBA" id="ARBA00022842"/>
    </source>
</evidence>
<reference evidence="11" key="1">
    <citation type="submission" date="2021-02" db="EMBL/GenBank/DDBJ databases">
        <authorList>
            <person name="Nowell W R."/>
        </authorList>
    </citation>
    <scope>NUCLEOTIDE SEQUENCE</scope>
</reference>
<accession>A0A815WV22</accession>
<sequence length="167" mass="19327">MYPLPTRKGRQFLLAKIQLRNERFLVGTAHLESLRNSQDLRSQQLQLCQSIFDRHIGDSLNVTGFFMGDFNFGAHWRENTIQMNILQGWTDLWPELKGPDDRGITHTNVRFDRMMFRSSHVRPTKIRIIGKKPIAEAPPSGNQLASERDVFISDHFGLKANFDLSFI</sequence>
<keyword evidence="8" id="KW-0460">Magnesium</keyword>
<keyword evidence="5" id="KW-0479">Metal-binding</keyword>
<keyword evidence="6" id="KW-0227">DNA damage</keyword>
<keyword evidence="9" id="KW-0234">DNA repair</keyword>
<evidence type="ECO:0000256" key="10">
    <source>
        <dbReference type="ARBA" id="ARBA00023242"/>
    </source>
</evidence>
<dbReference type="Proteomes" id="UP000681722">
    <property type="component" value="Unassembled WGS sequence"/>
</dbReference>
<organism evidence="11 13">
    <name type="scientific">Didymodactylos carnosus</name>
    <dbReference type="NCBI Taxonomy" id="1234261"/>
    <lineage>
        <taxon>Eukaryota</taxon>
        <taxon>Metazoa</taxon>
        <taxon>Spiralia</taxon>
        <taxon>Gnathifera</taxon>
        <taxon>Rotifera</taxon>
        <taxon>Eurotatoria</taxon>
        <taxon>Bdelloidea</taxon>
        <taxon>Philodinida</taxon>
        <taxon>Philodinidae</taxon>
        <taxon>Didymodactylos</taxon>
    </lineage>
</organism>
<protein>
    <recommendedName>
        <fullName evidence="14">Endonuclease/exonuclease/phosphatase domain-containing protein</fullName>
    </recommendedName>
</protein>
<evidence type="ECO:0000313" key="12">
    <source>
        <dbReference type="EMBL" id="CAF4413491.1"/>
    </source>
</evidence>
<keyword evidence="7" id="KW-0378">Hydrolase</keyword>
<evidence type="ECO:0000256" key="9">
    <source>
        <dbReference type="ARBA" id="ARBA00023204"/>
    </source>
</evidence>
<dbReference type="InterPro" id="IPR051547">
    <property type="entry name" value="TDP2-like"/>
</dbReference>
<dbReference type="GO" id="GO:0070260">
    <property type="term" value="F:5'-tyrosyl-DNA phosphodiesterase activity"/>
    <property type="evidence" value="ECO:0007669"/>
    <property type="project" value="TreeGrafter"/>
</dbReference>
<evidence type="ECO:0000256" key="7">
    <source>
        <dbReference type="ARBA" id="ARBA00022801"/>
    </source>
</evidence>
<keyword evidence="4" id="KW-0540">Nuclease</keyword>
<keyword evidence="10" id="KW-0539">Nucleus</keyword>
<evidence type="ECO:0000256" key="4">
    <source>
        <dbReference type="ARBA" id="ARBA00022722"/>
    </source>
</evidence>
<dbReference type="Gene3D" id="3.60.10.10">
    <property type="entry name" value="Endonuclease/exonuclease/phosphatase"/>
    <property type="match status" value="1"/>
</dbReference>
<dbReference type="EMBL" id="CAJNOQ010027299">
    <property type="protein sequence ID" value="CAF1552422.1"/>
    <property type="molecule type" value="Genomic_DNA"/>
</dbReference>
<dbReference type="AlphaFoldDB" id="A0A815WV22"/>
<dbReference type="SUPFAM" id="SSF56219">
    <property type="entry name" value="DNase I-like"/>
    <property type="match status" value="1"/>
</dbReference>
<comment type="cofactor">
    <cofactor evidence="1">
        <name>Mn(2+)</name>
        <dbReference type="ChEBI" id="CHEBI:29035"/>
    </cofactor>
</comment>
<dbReference type="GO" id="GO:0004518">
    <property type="term" value="F:nuclease activity"/>
    <property type="evidence" value="ECO:0007669"/>
    <property type="project" value="UniProtKB-KW"/>
</dbReference>
<dbReference type="GO" id="GO:0005737">
    <property type="term" value="C:cytoplasm"/>
    <property type="evidence" value="ECO:0007669"/>
    <property type="project" value="TreeGrafter"/>
</dbReference>
<dbReference type="OrthoDB" id="290453at2759"/>
<dbReference type="InterPro" id="IPR036691">
    <property type="entry name" value="Endo/exonu/phosph_ase_sf"/>
</dbReference>
<dbReference type="PANTHER" id="PTHR15822">
    <property type="entry name" value="TRAF AND TNF RECEPTOR-ASSOCIATED PROTEIN"/>
    <property type="match status" value="1"/>
</dbReference>
<gene>
    <name evidence="11" type="ORF">GPM918_LOCUS39281</name>
    <name evidence="12" type="ORF">SRO942_LOCUS40147</name>
</gene>
<dbReference type="GO" id="GO:0006302">
    <property type="term" value="P:double-strand break repair"/>
    <property type="evidence" value="ECO:0007669"/>
    <property type="project" value="TreeGrafter"/>
</dbReference>
<dbReference type="GO" id="GO:0046872">
    <property type="term" value="F:metal ion binding"/>
    <property type="evidence" value="ECO:0007669"/>
    <property type="project" value="UniProtKB-KW"/>
</dbReference>
<comment type="cofactor">
    <cofactor evidence="2">
        <name>Mg(2+)</name>
        <dbReference type="ChEBI" id="CHEBI:18420"/>
    </cofactor>
</comment>
<evidence type="ECO:0000256" key="3">
    <source>
        <dbReference type="ARBA" id="ARBA00004123"/>
    </source>
</evidence>
<dbReference type="Proteomes" id="UP000663829">
    <property type="component" value="Unassembled WGS sequence"/>
</dbReference>
<evidence type="ECO:0000256" key="5">
    <source>
        <dbReference type="ARBA" id="ARBA00022723"/>
    </source>
</evidence>
<dbReference type="GO" id="GO:0016605">
    <property type="term" value="C:PML body"/>
    <property type="evidence" value="ECO:0007669"/>
    <property type="project" value="TreeGrafter"/>
</dbReference>
<keyword evidence="13" id="KW-1185">Reference proteome</keyword>
<comment type="caution">
    <text evidence="11">The sequence shown here is derived from an EMBL/GenBank/DDBJ whole genome shotgun (WGS) entry which is preliminary data.</text>
</comment>
<proteinExistence type="predicted"/>
<comment type="subcellular location">
    <subcellularLocation>
        <location evidence="3">Nucleus</location>
    </subcellularLocation>
</comment>
<evidence type="ECO:0000256" key="1">
    <source>
        <dbReference type="ARBA" id="ARBA00001936"/>
    </source>
</evidence>